<evidence type="ECO:0000256" key="14">
    <source>
        <dbReference type="ARBA" id="ARBA00049229"/>
    </source>
</evidence>
<evidence type="ECO:0000256" key="8">
    <source>
        <dbReference type="ARBA" id="ARBA00022898"/>
    </source>
</evidence>
<dbReference type="InterPro" id="IPR050571">
    <property type="entry name" value="Class-IV_PLP-Dep_Aminotrnsfr"/>
</dbReference>
<comment type="catalytic activity">
    <reaction evidence="14">
        <text>L-leucine + 2-oxoglutarate = 4-methyl-2-oxopentanoate + L-glutamate</text>
        <dbReference type="Rhea" id="RHEA:18321"/>
        <dbReference type="ChEBI" id="CHEBI:16810"/>
        <dbReference type="ChEBI" id="CHEBI:17865"/>
        <dbReference type="ChEBI" id="CHEBI:29985"/>
        <dbReference type="ChEBI" id="CHEBI:57427"/>
        <dbReference type="EC" id="2.6.1.42"/>
    </reaction>
</comment>
<gene>
    <name evidence="21" type="ORF">ISR29_05055</name>
</gene>
<dbReference type="GO" id="GO:0008652">
    <property type="term" value="P:amino acid biosynthetic process"/>
    <property type="evidence" value="ECO:0007669"/>
    <property type="project" value="UniProtKB-ARBA"/>
</dbReference>
<evidence type="ECO:0000256" key="9">
    <source>
        <dbReference type="ARBA" id="ARBA00022909"/>
    </source>
</evidence>
<evidence type="ECO:0000313" key="21">
    <source>
        <dbReference type="EMBL" id="MBL6903552.1"/>
    </source>
</evidence>
<evidence type="ECO:0000256" key="7">
    <source>
        <dbReference type="ARBA" id="ARBA00013053"/>
    </source>
</evidence>
<evidence type="ECO:0000256" key="3">
    <source>
        <dbReference type="ARBA" id="ARBA00004824"/>
    </source>
</evidence>
<evidence type="ECO:0000256" key="2">
    <source>
        <dbReference type="ARBA" id="ARBA00003109"/>
    </source>
</evidence>
<comment type="catalytic activity">
    <reaction evidence="15">
        <text>4-amino-4-deoxychorismate = 4-aminobenzoate + pyruvate + H(+)</text>
        <dbReference type="Rhea" id="RHEA:16201"/>
        <dbReference type="ChEBI" id="CHEBI:15361"/>
        <dbReference type="ChEBI" id="CHEBI:15378"/>
        <dbReference type="ChEBI" id="CHEBI:17836"/>
        <dbReference type="ChEBI" id="CHEBI:58406"/>
        <dbReference type="EC" id="4.1.3.38"/>
    </reaction>
</comment>
<protein>
    <recommendedName>
        <fullName evidence="17">Aminodeoxychorismate lyase</fullName>
        <ecNumber evidence="7">2.6.1.42</ecNumber>
        <ecNumber evidence="11">4.1.3.38</ecNumber>
    </recommendedName>
    <alternativeName>
        <fullName evidence="18">4-amino-4-deoxychorismate lyase</fullName>
    </alternativeName>
</protein>
<evidence type="ECO:0000256" key="11">
    <source>
        <dbReference type="ARBA" id="ARBA00035676"/>
    </source>
</evidence>
<proteinExistence type="inferred from homology"/>
<comment type="cofactor">
    <cofactor evidence="1 20">
        <name>pyridoxal 5'-phosphate</name>
        <dbReference type="ChEBI" id="CHEBI:597326"/>
    </cofactor>
</comment>
<evidence type="ECO:0000256" key="4">
    <source>
        <dbReference type="ARBA" id="ARBA00004931"/>
    </source>
</evidence>
<comment type="catalytic activity">
    <reaction evidence="12">
        <text>L-valine + 2-oxoglutarate = 3-methyl-2-oxobutanoate + L-glutamate</text>
        <dbReference type="Rhea" id="RHEA:24813"/>
        <dbReference type="ChEBI" id="CHEBI:11851"/>
        <dbReference type="ChEBI" id="CHEBI:16810"/>
        <dbReference type="ChEBI" id="CHEBI:29985"/>
        <dbReference type="ChEBI" id="CHEBI:57762"/>
        <dbReference type="EC" id="2.6.1.42"/>
    </reaction>
</comment>
<evidence type="ECO:0000256" key="20">
    <source>
        <dbReference type="RuleBase" id="RU004516"/>
    </source>
</evidence>
<dbReference type="Gene3D" id="3.30.470.10">
    <property type="match status" value="1"/>
</dbReference>
<comment type="pathway">
    <text evidence="5">Amino-acid biosynthesis; L-leucine biosynthesis; L-leucine from 3-methyl-2-oxobutanoate: step 4/4.</text>
</comment>
<evidence type="ECO:0000256" key="19">
    <source>
        <dbReference type="RuleBase" id="RU004106"/>
    </source>
</evidence>
<comment type="similarity">
    <text evidence="6 19">Belongs to the class-IV pyridoxal-phosphate-dependent aminotransferase family.</text>
</comment>
<evidence type="ECO:0000256" key="15">
    <source>
        <dbReference type="ARBA" id="ARBA00049529"/>
    </source>
</evidence>
<comment type="pathway">
    <text evidence="3">Amino-acid biosynthesis; L-isoleucine biosynthesis; L-isoleucine from 2-oxobutanoate: step 4/4.</text>
</comment>
<dbReference type="EC" id="2.6.1.42" evidence="7"/>
<keyword evidence="21" id="KW-0032">Aminotransferase</keyword>
<keyword evidence="9" id="KW-0289">Folate biosynthesis</keyword>
<dbReference type="Pfam" id="PF01063">
    <property type="entry name" value="Aminotran_4"/>
    <property type="match status" value="1"/>
</dbReference>
<evidence type="ECO:0000256" key="13">
    <source>
        <dbReference type="ARBA" id="ARBA00048798"/>
    </source>
</evidence>
<evidence type="ECO:0000256" key="16">
    <source>
        <dbReference type="ARBA" id="ARBA00054027"/>
    </source>
</evidence>
<comment type="function">
    <text evidence="2">Acts on leucine, isoleucine and valine.</text>
</comment>
<dbReference type="InterPro" id="IPR036038">
    <property type="entry name" value="Aminotransferase-like"/>
</dbReference>
<dbReference type="GO" id="GO:0004084">
    <property type="term" value="F:branched-chain-amino-acid transaminase activity"/>
    <property type="evidence" value="ECO:0007669"/>
    <property type="project" value="UniProtKB-EC"/>
</dbReference>
<evidence type="ECO:0000256" key="18">
    <source>
        <dbReference type="ARBA" id="ARBA00080135"/>
    </source>
</evidence>
<evidence type="ECO:0000256" key="5">
    <source>
        <dbReference type="ARBA" id="ARBA00005072"/>
    </source>
</evidence>
<comment type="pathway">
    <text evidence="4">Amino-acid biosynthesis; L-valine biosynthesis; L-valine from pyruvate: step 4/4.</text>
</comment>
<dbReference type="EC" id="4.1.3.38" evidence="11"/>
<evidence type="ECO:0000256" key="1">
    <source>
        <dbReference type="ARBA" id="ARBA00001933"/>
    </source>
</evidence>
<accession>A0A937M2P0</accession>
<dbReference type="FunFam" id="3.20.10.10:FF:000002">
    <property type="entry name" value="D-alanine aminotransferase"/>
    <property type="match status" value="1"/>
</dbReference>
<evidence type="ECO:0000256" key="10">
    <source>
        <dbReference type="ARBA" id="ARBA00035633"/>
    </source>
</evidence>
<dbReference type="InterPro" id="IPR018300">
    <property type="entry name" value="Aminotrans_IV_CS"/>
</dbReference>
<dbReference type="GO" id="GO:0046656">
    <property type="term" value="P:folic acid biosynthetic process"/>
    <property type="evidence" value="ECO:0007669"/>
    <property type="project" value="UniProtKB-KW"/>
</dbReference>
<dbReference type="Proteomes" id="UP000705230">
    <property type="component" value="Unassembled WGS sequence"/>
</dbReference>
<organism evidence="21 22">
    <name type="scientific">SAR86 cluster bacterium</name>
    <dbReference type="NCBI Taxonomy" id="2030880"/>
    <lineage>
        <taxon>Bacteria</taxon>
        <taxon>Pseudomonadati</taxon>
        <taxon>Pseudomonadota</taxon>
        <taxon>Gammaproteobacteria</taxon>
        <taxon>SAR86 cluster</taxon>
    </lineage>
</organism>
<keyword evidence="21" id="KW-0808">Transferase</keyword>
<dbReference type="AlphaFoldDB" id="A0A937M2P0"/>
<evidence type="ECO:0000313" key="22">
    <source>
        <dbReference type="Proteomes" id="UP000705230"/>
    </source>
</evidence>
<dbReference type="InterPro" id="IPR043132">
    <property type="entry name" value="BCAT-like_C"/>
</dbReference>
<comment type="pathway">
    <text evidence="10">Cofactor biosynthesis; tetrahydrofolate biosynthesis; 4-aminobenzoate from chorismate: step 2/2.</text>
</comment>
<evidence type="ECO:0000256" key="12">
    <source>
        <dbReference type="ARBA" id="ARBA00048212"/>
    </source>
</evidence>
<name>A0A937M2P0_9GAMM</name>
<dbReference type="PANTHER" id="PTHR42743">
    <property type="entry name" value="AMINO-ACID AMINOTRANSFERASE"/>
    <property type="match status" value="1"/>
</dbReference>
<comment type="caution">
    <text evidence="21">The sequence shown here is derived from an EMBL/GenBank/DDBJ whole genome shotgun (WGS) entry which is preliminary data.</text>
</comment>
<sequence length="276" mass="31595">MTKNIKAVYQGSFNDLDSIKISPLSRAFLFSDSIYEVIPFQNNSFICSEEHFERLIYSASQLRIPINIKQIKNEINHLFKNSNYSNGYIYYQVSRGIDTIRSHIYNSDIQCETFGYLMPLEFSSKPLKVAVCEDIRWGRCDIKTTSLLGNVLQMNIAADQSCDEIIMHHNNIITEGGASNIFFVHENTICTPKLSNKILPGITRAILIDVIKDQRLPFQESDFDINILNDASCIWFTSSTKGVAPVEEVINLNKKLDLENDLMRQCQILYNQRVTS</sequence>
<dbReference type="GO" id="GO:0008696">
    <property type="term" value="F:4-amino-4-deoxychorismate lyase activity"/>
    <property type="evidence" value="ECO:0007669"/>
    <property type="project" value="UniProtKB-EC"/>
</dbReference>
<reference evidence="21" key="1">
    <citation type="submission" date="2020-10" db="EMBL/GenBank/DDBJ databases">
        <title>Microbiome of the Black Sea water column analyzed by genome centric metagenomics.</title>
        <authorList>
            <person name="Cabello-Yeves P.J."/>
            <person name="Callieri C."/>
            <person name="Picazo A."/>
            <person name="Mehrshad M."/>
            <person name="Haro-Moreno J.M."/>
            <person name="Roda-Garcia J."/>
            <person name="Dzembekova N."/>
            <person name="Slabakova V."/>
            <person name="Slabakova N."/>
            <person name="Moncheva S."/>
            <person name="Rodriguez-Valera F."/>
        </authorList>
    </citation>
    <scope>NUCLEOTIDE SEQUENCE</scope>
    <source>
        <strain evidence="21">BS30m-G43</strain>
    </source>
</reference>
<dbReference type="PROSITE" id="PS00770">
    <property type="entry name" value="AA_TRANSFER_CLASS_4"/>
    <property type="match status" value="1"/>
</dbReference>
<comment type="function">
    <text evidence="16">Involved in the biosynthesis of p-aminobenzoate (PABA), a precursor of tetrahydrofolate. Converts 4-amino-4-deoxychorismate into 4-aminobenzoate (PABA) and pyruvate.</text>
</comment>
<dbReference type="EMBL" id="JADHSG010000007">
    <property type="protein sequence ID" value="MBL6903552.1"/>
    <property type="molecule type" value="Genomic_DNA"/>
</dbReference>
<dbReference type="PANTHER" id="PTHR42743:SF11">
    <property type="entry name" value="AMINODEOXYCHORISMATE LYASE"/>
    <property type="match status" value="1"/>
</dbReference>
<keyword evidence="8 20" id="KW-0663">Pyridoxal phosphate</keyword>
<dbReference type="Gene3D" id="3.20.10.10">
    <property type="entry name" value="D-amino Acid Aminotransferase, subunit A, domain 2"/>
    <property type="match status" value="1"/>
</dbReference>
<dbReference type="InterPro" id="IPR001544">
    <property type="entry name" value="Aminotrans_IV"/>
</dbReference>
<dbReference type="SUPFAM" id="SSF56752">
    <property type="entry name" value="D-aminoacid aminotransferase-like PLP-dependent enzymes"/>
    <property type="match status" value="1"/>
</dbReference>
<dbReference type="InterPro" id="IPR043131">
    <property type="entry name" value="BCAT-like_N"/>
</dbReference>
<evidence type="ECO:0000256" key="17">
    <source>
        <dbReference type="ARBA" id="ARBA00069174"/>
    </source>
</evidence>
<evidence type="ECO:0000256" key="6">
    <source>
        <dbReference type="ARBA" id="ARBA00009320"/>
    </source>
</evidence>
<comment type="catalytic activity">
    <reaction evidence="13">
        <text>L-isoleucine + 2-oxoglutarate = (S)-3-methyl-2-oxopentanoate + L-glutamate</text>
        <dbReference type="Rhea" id="RHEA:24801"/>
        <dbReference type="ChEBI" id="CHEBI:16810"/>
        <dbReference type="ChEBI" id="CHEBI:29985"/>
        <dbReference type="ChEBI" id="CHEBI:35146"/>
        <dbReference type="ChEBI" id="CHEBI:58045"/>
        <dbReference type="EC" id="2.6.1.42"/>
    </reaction>
</comment>